<dbReference type="AlphaFoldDB" id="A0A8K0W892"/>
<evidence type="ECO:0000313" key="1">
    <source>
        <dbReference type="EMBL" id="KAH7238086.1"/>
    </source>
</evidence>
<sequence>MKIVIAGSTGFIGQELVRQALLHPQIDSVVALARRDHELPEDLRKPEIESKFTSVSCSDFKNYPQYVKDEIAGADACIWLIGVTPGKLKQYTWDQVRMICYEYALYAADTFAKLPRKDNPEPLRFIYVSGCNAERDPTKKPRFLGDYCLLRGQVEKQIIERAHLSDGRMQVLVTKQGLVSDPNMGIVKQAFRLFTNVIISVPSIGRAEMMAALLDQAMTGFGKDTLSNAELTEIGKKALEKGGGEK</sequence>
<evidence type="ECO:0008006" key="3">
    <source>
        <dbReference type="Google" id="ProtNLM"/>
    </source>
</evidence>
<keyword evidence="2" id="KW-1185">Reference proteome</keyword>
<gene>
    <name evidence="1" type="ORF">BKA59DRAFT_236125</name>
</gene>
<dbReference type="Gene3D" id="3.40.50.720">
    <property type="entry name" value="NAD(P)-binding Rossmann-like Domain"/>
    <property type="match status" value="1"/>
</dbReference>
<organism evidence="1 2">
    <name type="scientific">Fusarium tricinctum</name>
    <dbReference type="NCBI Taxonomy" id="61284"/>
    <lineage>
        <taxon>Eukaryota</taxon>
        <taxon>Fungi</taxon>
        <taxon>Dikarya</taxon>
        <taxon>Ascomycota</taxon>
        <taxon>Pezizomycotina</taxon>
        <taxon>Sordariomycetes</taxon>
        <taxon>Hypocreomycetidae</taxon>
        <taxon>Hypocreales</taxon>
        <taxon>Nectriaceae</taxon>
        <taxon>Fusarium</taxon>
        <taxon>Fusarium tricinctum species complex</taxon>
    </lineage>
</organism>
<dbReference type="Proteomes" id="UP000813427">
    <property type="component" value="Unassembled WGS sequence"/>
</dbReference>
<proteinExistence type="predicted"/>
<name>A0A8K0W892_9HYPO</name>
<accession>A0A8K0W892</accession>
<dbReference type="EMBL" id="JAGPXF010000006">
    <property type="protein sequence ID" value="KAH7238086.1"/>
    <property type="molecule type" value="Genomic_DNA"/>
</dbReference>
<protein>
    <recommendedName>
        <fullName evidence="3">NAD(P)-binding domain-containing protein</fullName>
    </recommendedName>
</protein>
<evidence type="ECO:0000313" key="2">
    <source>
        <dbReference type="Proteomes" id="UP000813427"/>
    </source>
</evidence>
<dbReference type="InterPro" id="IPR036291">
    <property type="entry name" value="NAD(P)-bd_dom_sf"/>
</dbReference>
<comment type="caution">
    <text evidence="1">The sequence shown here is derived from an EMBL/GenBank/DDBJ whole genome shotgun (WGS) entry which is preliminary data.</text>
</comment>
<dbReference type="OrthoDB" id="3535423at2759"/>
<dbReference type="PANTHER" id="PTHR14097:SF9">
    <property type="entry name" value="EPIMERASE, PUTATIVE (AFU_ORTHOLOGUE AFUA_8G07320)-RELATED"/>
    <property type="match status" value="1"/>
</dbReference>
<dbReference type="PANTHER" id="PTHR14097">
    <property type="entry name" value="OXIDOREDUCTASE HTATIP2"/>
    <property type="match status" value="1"/>
</dbReference>
<reference evidence="1" key="1">
    <citation type="journal article" date="2021" name="Nat. Commun.">
        <title>Genetic determinants of endophytism in the Arabidopsis root mycobiome.</title>
        <authorList>
            <person name="Mesny F."/>
            <person name="Miyauchi S."/>
            <person name="Thiergart T."/>
            <person name="Pickel B."/>
            <person name="Atanasova L."/>
            <person name="Karlsson M."/>
            <person name="Huettel B."/>
            <person name="Barry K.W."/>
            <person name="Haridas S."/>
            <person name="Chen C."/>
            <person name="Bauer D."/>
            <person name="Andreopoulos W."/>
            <person name="Pangilinan J."/>
            <person name="LaButti K."/>
            <person name="Riley R."/>
            <person name="Lipzen A."/>
            <person name="Clum A."/>
            <person name="Drula E."/>
            <person name="Henrissat B."/>
            <person name="Kohler A."/>
            <person name="Grigoriev I.V."/>
            <person name="Martin F.M."/>
            <person name="Hacquard S."/>
        </authorList>
    </citation>
    <scope>NUCLEOTIDE SEQUENCE</scope>
    <source>
        <strain evidence="1">MPI-SDFR-AT-0068</strain>
    </source>
</reference>
<dbReference type="SUPFAM" id="SSF51735">
    <property type="entry name" value="NAD(P)-binding Rossmann-fold domains"/>
    <property type="match status" value="1"/>
</dbReference>